<dbReference type="Gene3D" id="1.10.238.10">
    <property type="entry name" value="EF-hand"/>
    <property type="match status" value="2"/>
</dbReference>
<dbReference type="Pfam" id="PF05517">
    <property type="entry name" value="p25-alpha"/>
    <property type="match status" value="2"/>
</dbReference>
<comment type="caution">
    <text evidence="2">The sequence shown here is derived from an EMBL/GenBank/DDBJ whole genome shotgun (WGS) entry which is preliminary data.</text>
</comment>
<organism evidence="2 3">
    <name type="scientific">Cymbomonas tetramitiformis</name>
    <dbReference type="NCBI Taxonomy" id="36881"/>
    <lineage>
        <taxon>Eukaryota</taxon>
        <taxon>Viridiplantae</taxon>
        <taxon>Chlorophyta</taxon>
        <taxon>Pyramimonadophyceae</taxon>
        <taxon>Pyramimonadales</taxon>
        <taxon>Pyramimonadaceae</taxon>
        <taxon>Cymbomonas</taxon>
    </lineage>
</organism>
<dbReference type="PANTHER" id="PTHR12932">
    <property type="entry name" value="P25 ALPHA-RELATED"/>
    <property type="match status" value="1"/>
</dbReference>
<dbReference type="PANTHER" id="PTHR12932:SF9">
    <property type="entry name" value="TUBULIN POLYMERIZATION-PROMOTING PROTEIN HOMOLOG"/>
    <property type="match status" value="1"/>
</dbReference>
<dbReference type="EMBL" id="LGRX02029740">
    <property type="protein sequence ID" value="KAK3246520.1"/>
    <property type="molecule type" value="Genomic_DNA"/>
</dbReference>
<reference evidence="2 3" key="1">
    <citation type="journal article" date="2015" name="Genome Biol. Evol.">
        <title>Comparative Genomics of a Bacterivorous Green Alga Reveals Evolutionary Causalities and Consequences of Phago-Mixotrophic Mode of Nutrition.</title>
        <authorList>
            <person name="Burns J.A."/>
            <person name="Paasch A."/>
            <person name="Narechania A."/>
            <person name="Kim E."/>
        </authorList>
    </citation>
    <scope>NUCLEOTIDE SEQUENCE [LARGE SCALE GENOMIC DNA]</scope>
    <source>
        <strain evidence="2 3">PLY_AMNH</strain>
    </source>
</reference>
<protein>
    <submittedName>
        <fullName evidence="2">Uncharacterized protein</fullName>
    </submittedName>
</protein>
<keyword evidence="3" id="KW-1185">Reference proteome</keyword>
<accession>A0AAE0F165</accession>
<dbReference type="GO" id="GO:0005874">
    <property type="term" value="C:microtubule"/>
    <property type="evidence" value="ECO:0007669"/>
    <property type="project" value="TreeGrafter"/>
</dbReference>
<dbReference type="InterPro" id="IPR011992">
    <property type="entry name" value="EF-hand-dom_pair"/>
</dbReference>
<gene>
    <name evidence="2" type="ORF">CYMTET_43945</name>
</gene>
<dbReference type="AlphaFoldDB" id="A0AAE0F165"/>
<comment type="similarity">
    <text evidence="1">Belongs to the TPPP family.</text>
</comment>
<dbReference type="Proteomes" id="UP001190700">
    <property type="component" value="Unassembled WGS sequence"/>
</dbReference>
<evidence type="ECO:0000256" key="1">
    <source>
        <dbReference type="ARBA" id="ARBA00010994"/>
    </source>
</evidence>
<dbReference type="SUPFAM" id="SSF47473">
    <property type="entry name" value="EF-hand"/>
    <property type="match status" value="2"/>
</dbReference>
<name>A0AAE0F165_9CHLO</name>
<dbReference type="GO" id="GO:0015631">
    <property type="term" value="F:tubulin binding"/>
    <property type="evidence" value="ECO:0007669"/>
    <property type="project" value="InterPro"/>
</dbReference>
<dbReference type="GO" id="GO:0046785">
    <property type="term" value="P:microtubule polymerization"/>
    <property type="evidence" value="ECO:0007669"/>
    <property type="project" value="InterPro"/>
</dbReference>
<evidence type="ECO:0000313" key="2">
    <source>
        <dbReference type="EMBL" id="KAK3246520.1"/>
    </source>
</evidence>
<sequence>MTFESILDPLEEAFSANASSDGTVSQLDALCILADFGLLKSVDVSLFVNKIVEGEMRPAGTKVSRESFGRCFAAALRLRRSKATGFVIPRTFPQQRLKELFTTLAGSSGETSQMSAATFKQAVSEASLGRKITPAAIDVIFANVRKPGNSNITFEQFAHAISLLSAQIGVTFDKFAHAISLLSAQIGVTFDKVATTMLEAHASVLKPVSSSSRNKELRGVFLAFVAFGAKGDAEPPKNMDGVHFAKLCRECGIMDAQFTSISVDIIFTKCKPKGARRLEYKDFLQALSLVSIEKSIPYETVVEYVLRSGGPKSNNVTGTTEFRFRTAH</sequence>
<dbReference type="GO" id="GO:0001578">
    <property type="term" value="P:microtubule bundle formation"/>
    <property type="evidence" value="ECO:0007669"/>
    <property type="project" value="TreeGrafter"/>
</dbReference>
<dbReference type="InterPro" id="IPR008907">
    <property type="entry name" value="TPP/p25"/>
</dbReference>
<dbReference type="GO" id="GO:0032273">
    <property type="term" value="P:positive regulation of protein polymerization"/>
    <property type="evidence" value="ECO:0007669"/>
    <property type="project" value="TreeGrafter"/>
</dbReference>
<proteinExistence type="inferred from homology"/>
<evidence type="ECO:0000313" key="3">
    <source>
        <dbReference type="Proteomes" id="UP001190700"/>
    </source>
</evidence>